<evidence type="ECO:0000259" key="3">
    <source>
        <dbReference type="Pfam" id="PF13439"/>
    </source>
</evidence>
<dbReference type="Pfam" id="PF13439">
    <property type="entry name" value="Glyco_transf_4"/>
    <property type="match status" value="1"/>
</dbReference>
<comment type="caution">
    <text evidence="4">The sequence shown here is derived from an EMBL/GenBank/DDBJ whole genome shotgun (WGS) entry which is preliminary data.</text>
</comment>
<evidence type="ECO:0008006" key="6">
    <source>
        <dbReference type="Google" id="ProtNLM"/>
    </source>
</evidence>
<evidence type="ECO:0000256" key="1">
    <source>
        <dbReference type="ARBA" id="ARBA00022679"/>
    </source>
</evidence>
<dbReference type="SUPFAM" id="SSF53756">
    <property type="entry name" value="UDP-Glycosyltransferase/glycogen phosphorylase"/>
    <property type="match status" value="1"/>
</dbReference>
<dbReference type="CDD" id="cd03809">
    <property type="entry name" value="GT4_MtfB-like"/>
    <property type="match status" value="1"/>
</dbReference>
<dbReference type="PANTHER" id="PTHR46401">
    <property type="entry name" value="GLYCOSYLTRANSFERASE WBBK-RELATED"/>
    <property type="match status" value="1"/>
</dbReference>
<dbReference type="FunFam" id="3.40.50.2000:FF:000119">
    <property type="entry name" value="Glycosyl transferase group 1"/>
    <property type="match status" value="1"/>
</dbReference>
<feature type="domain" description="Glycosyl transferase family 1" evidence="2">
    <location>
        <begin position="177"/>
        <end position="335"/>
    </location>
</feature>
<feature type="domain" description="Glycosyltransferase subfamily 4-like N-terminal" evidence="3">
    <location>
        <begin position="52"/>
        <end position="168"/>
    </location>
</feature>
<dbReference type="InterPro" id="IPR028098">
    <property type="entry name" value="Glyco_trans_4-like_N"/>
</dbReference>
<dbReference type="GO" id="GO:0009103">
    <property type="term" value="P:lipopolysaccharide biosynthetic process"/>
    <property type="evidence" value="ECO:0007669"/>
    <property type="project" value="TreeGrafter"/>
</dbReference>
<name>A0A1G2KU85_9BACT</name>
<reference evidence="4 5" key="1">
    <citation type="journal article" date="2016" name="Nat. Commun.">
        <title>Thousands of microbial genomes shed light on interconnected biogeochemical processes in an aquifer system.</title>
        <authorList>
            <person name="Anantharaman K."/>
            <person name="Brown C.T."/>
            <person name="Hug L.A."/>
            <person name="Sharon I."/>
            <person name="Castelle C.J."/>
            <person name="Probst A.J."/>
            <person name="Thomas B.C."/>
            <person name="Singh A."/>
            <person name="Wilkins M.J."/>
            <person name="Karaoz U."/>
            <person name="Brodie E.L."/>
            <person name="Williams K.H."/>
            <person name="Hubbard S.S."/>
            <person name="Banfield J.F."/>
        </authorList>
    </citation>
    <scope>NUCLEOTIDE SEQUENCE [LARGE SCALE GENOMIC DNA]</scope>
</reference>
<evidence type="ECO:0000313" key="5">
    <source>
        <dbReference type="Proteomes" id="UP000178510"/>
    </source>
</evidence>
<evidence type="ECO:0000313" key="4">
    <source>
        <dbReference type="EMBL" id="OHA02744.1"/>
    </source>
</evidence>
<keyword evidence="1" id="KW-0808">Transferase</keyword>
<organism evidence="4 5">
    <name type="scientific">Candidatus Sungbacteria bacterium RIFCSPHIGHO2_02_FULL_52_23</name>
    <dbReference type="NCBI Taxonomy" id="1802274"/>
    <lineage>
        <taxon>Bacteria</taxon>
        <taxon>Candidatus Sungiibacteriota</taxon>
    </lineage>
</organism>
<sequence>MKIGIILDPYGEKQPAGLGRALMDIVRAMIASAPGDEFLIFTKGTVPTRPEFPGHNWSHHPLGGGLFWRDRGIARAPRADVYLYYTPIMPIVVHPGKSVVIALDFAYLAMPARGFGERFQRYFLRLRHAFALRSADAVIAVSEATKKDTVRFFGIAEDKIRVVPLGFNPVCDTPEETVDTPEKFFLFVGVMKERKNVLAIIKAFERFSSRHPDYHLLLAGKAEGEYADRLRREAAQGSARDRVRFLGYRSDGEIAYLYRRATTLVYPSMIEGFGLPVLEAMACGTAVITSRASSLAELAGDAALLVDPEKMEEITDAMERIAADPRVRSDLIMRGSARAREFTWPKAAQGVLLVLHTLV</sequence>
<dbReference type="Pfam" id="PF00534">
    <property type="entry name" value="Glycos_transf_1"/>
    <property type="match status" value="1"/>
</dbReference>
<dbReference type="GO" id="GO:0016757">
    <property type="term" value="F:glycosyltransferase activity"/>
    <property type="evidence" value="ECO:0007669"/>
    <property type="project" value="InterPro"/>
</dbReference>
<evidence type="ECO:0000259" key="2">
    <source>
        <dbReference type="Pfam" id="PF00534"/>
    </source>
</evidence>
<dbReference type="InterPro" id="IPR001296">
    <property type="entry name" value="Glyco_trans_1"/>
</dbReference>
<dbReference type="Gene3D" id="3.40.50.2000">
    <property type="entry name" value="Glycogen Phosphorylase B"/>
    <property type="match status" value="2"/>
</dbReference>
<dbReference type="STRING" id="1802274.A3J58_02680"/>
<proteinExistence type="predicted"/>
<dbReference type="Proteomes" id="UP000178510">
    <property type="component" value="Unassembled WGS sequence"/>
</dbReference>
<gene>
    <name evidence="4" type="ORF">A3J58_02680</name>
</gene>
<dbReference type="EMBL" id="MHQM01000039">
    <property type="protein sequence ID" value="OHA02744.1"/>
    <property type="molecule type" value="Genomic_DNA"/>
</dbReference>
<protein>
    <recommendedName>
        <fullName evidence="6">Glycosyl transferase family 1 domain-containing protein</fullName>
    </recommendedName>
</protein>
<dbReference type="AlphaFoldDB" id="A0A1G2KU85"/>
<accession>A0A1G2KU85</accession>
<dbReference type="PANTHER" id="PTHR46401:SF2">
    <property type="entry name" value="GLYCOSYLTRANSFERASE WBBK-RELATED"/>
    <property type="match status" value="1"/>
</dbReference>